<dbReference type="Pfam" id="PF08268">
    <property type="entry name" value="FBA_3"/>
    <property type="match status" value="1"/>
</dbReference>
<gene>
    <name evidence="2" type="ORF">A4A49_53067</name>
</gene>
<dbReference type="InterPro" id="IPR011043">
    <property type="entry name" value="Gal_Oxase/kelch_b-propeller"/>
</dbReference>
<dbReference type="NCBIfam" id="TIGR01640">
    <property type="entry name" value="F_box_assoc_1"/>
    <property type="match status" value="1"/>
</dbReference>
<dbReference type="STRING" id="49451.A0A1J6KIH6"/>
<proteinExistence type="predicted"/>
<comment type="caution">
    <text evidence="2">The sequence shown here is derived from an EMBL/GenBank/DDBJ whole genome shotgun (WGS) entry which is preliminary data.</text>
</comment>
<dbReference type="OMA" id="WIVSSKC"/>
<dbReference type="KEGG" id="nau:109217384"/>
<dbReference type="PANTHER" id="PTHR31672">
    <property type="entry name" value="BNACNNG10540D PROTEIN"/>
    <property type="match status" value="1"/>
</dbReference>
<accession>A0A1J6KIH6</accession>
<evidence type="ECO:0000313" key="3">
    <source>
        <dbReference type="Proteomes" id="UP000187609"/>
    </source>
</evidence>
<dbReference type="Gramene" id="OIT22603">
    <property type="protein sequence ID" value="OIT22603"/>
    <property type="gene ID" value="A4A49_53067"/>
</dbReference>
<dbReference type="InterPro" id="IPR013187">
    <property type="entry name" value="F-box-assoc_dom_typ3"/>
</dbReference>
<dbReference type="PANTHER" id="PTHR31672:SF13">
    <property type="entry name" value="F-BOX PROTEIN CPR30-LIKE"/>
    <property type="match status" value="1"/>
</dbReference>
<dbReference type="EMBL" id="MJEQ01003594">
    <property type="protein sequence ID" value="OIT22603.1"/>
    <property type="molecule type" value="Genomic_DNA"/>
</dbReference>
<organism evidence="2 3">
    <name type="scientific">Nicotiana attenuata</name>
    <name type="common">Coyote tobacco</name>
    <dbReference type="NCBI Taxonomy" id="49451"/>
    <lineage>
        <taxon>Eukaryota</taxon>
        <taxon>Viridiplantae</taxon>
        <taxon>Streptophyta</taxon>
        <taxon>Embryophyta</taxon>
        <taxon>Tracheophyta</taxon>
        <taxon>Spermatophyta</taxon>
        <taxon>Magnoliopsida</taxon>
        <taxon>eudicotyledons</taxon>
        <taxon>Gunneridae</taxon>
        <taxon>Pentapetalae</taxon>
        <taxon>asterids</taxon>
        <taxon>lamiids</taxon>
        <taxon>Solanales</taxon>
        <taxon>Solanaceae</taxon>
        <taxon>Nicotianoideae</taxon>
        <taxon>Nicotianeae</taxon>
        <taxon>Nicotiana</taxon>
    </lineage>
</organism>
<dbReference type="SUPFAM" id="SSF50965">
    <property type="entry name" value="Galactose oxidase, central domain"/>
    <property type="match status" value="1"/>
</dbReference>
<dbReference type="AlphaFoldDB" id="A0A1J6KIH6"/>
<evidence type="ECO:0000259" key="1">
    <source>
        <dbReference type="Pfam" id="PF08268"/>
    </source>
</evidence>
<feature type="domain" description="F-box associated beta-propeller type 3" evidence="1">
    <location>
        <begin position="11"/>
        <end position="213"/>
    </location>
</feature>
<evidence type="ECO:0000313" key="2">
    <source>
        <dbReference type="EMBL" id="OIT22603.1"/>
    </source>
</evidence>
<protein>
    <recommendedName>
        <fullName evidence="1">F-box associated beta-propeller type 3 domain-containing protein</fullName>
    </recommendedName>
</protein>
<keyword evidence="3" id="KW-1185">Reference proteome</keyword>
<dbReference type="InterPro" id="IPR050796">
    <property type="entry name" value="SCF_F-box_component"/>
</dbReference>
<dbReference type="Proteomes" id="UP000187609">
    <property type="component" value="Unassembled WGS sequence"/>
</dbReference>
<sequence>MSSFDLNGNHNFDSTFTLDGYVFFMPSKWELICFLSKDEAFYVCNLSTPELVKLPNTPTNSCTSLNGTAFGYIKERDEYVLVNSRFISNNNTVCEVMRWTDGCCLKNLSWKVVDAKCPYTLSLSWCGVLVENTFYWILYGGKYESIEAIILFDLKKEEFGTVMPPKDIFDDDGLWSLAELKEMLWLFGSPEDVSTMDIWVLKDSKSYTWVKEYTIDLAGINLDLGFINILGHKEGKILMDVRHESLEWYDMDNKSFKRIDKVGSVKWSWSLLYADGLFSLGSR</sequence>
<name>A0A1J6KIH6_NICAT</name>
<reference evidence="2" key="1">
    <citation type="submission" date="2016-11" db="EMBL/GenBank/DDBJ databases">
        <title>The genome of Nicotiana attenuata.</title>
        <authorList>
            <person name="Xu S."/>
            <person name="Brockmoeller T."/>
            <person name="Gaquerel E."/>
            <person name="Navarro A."/>
            <person name="Kuhl H."/>
            <person name="Gase K."/>
            <person name="Ling Z."/>
            <person name="Zhou W."/>
            <person name="Kreitzer C."/>
            <person name="Stanke M."/>
            <person name="Tang H."/>
            <person name="Lyons E."/>
            <person name="Pandey P."/>
            <person name="Pandey S.P."/>
            <person name="Timmermann B."/>
            <person name="Baldwin I.T."/>
        </authorList>
    </citation>
    <scope>NUCLEOTIDE SEQUENCE [LARGE SCALE GENOMIC DNA]</scope>
    <source>
        <strain evidence="2">UT</strain>
    </source>
</reference>
<dbReference type="OrthoDB" id="1268017at2759"/>
<dbReference type="InterPro" id="IPR017451">
    <property type="entry name" value="F-box-assoc_interact_dom"/>
</dbReference>